<evidence type="ECO:0000313" key="1">
    <source>
        <dbReference type="EMBL" id="GGD81739.1"/>
    </source>
</evidence>
<name>A0A916Z9X6_9SPHN</name>
<reference evidence="1" key="1">
    <citation type="journal article" date="2014" name="Int. J. Syst. Evol. Microbiol.">
        <title>Complete genome sequence of Corynebacterium casei LMG S-19264T (=DSM 44701T), isolated from a smear-ripened cheese.</title>
        <authorList>
            <consortium name="US DOE Joint Genome Institute (JGI-PGF)"/>
            <person name="Walter F."/>
            <person name="Albersmeier A."/>
            <person name="Kalinowski J."/>
            <person name="Ruckert C."/>
        </authorList>
    </citation>
    <scope>NUCLEOTIDE SEQUENCE</scope>
    <source>
        <strain evidence="1">CGMCC 1.15360</strain>
    </source>
</reference>
<sequence length="64" mass="6889">MRDISCLVVPKPADAFFEQPVFEREIRDALLQIARFAAQILHLGAGRGPCGIAGKPALAMSPAR</sequence>
<comment type="caution">
    <text evidence="1">The sequence shown here is derived from an EMBL/GenBank/DDBJ whole genome shotgun (WGS) entry which is preliminary data.</text>
</comment>
<dbReference type="AlphaFoldDB" id="A0A916Z9X6"/>
<accession>A0A916Z9X6</accession>
<gene>
    <name evidence="1" type="ORF">GCM10010990_34610</name>
</gene>
<keyword evidence="2" id="KW-1185">Reference proteome</keyword>
<dbReference type="Proteomes" id="UP000612349">
    <property type="component" value="Unassembled WGS sequence"/>
</dbReference>
<reference evidence="1" key="2">
    <citation type="submission" date="2020-09" db="EMBL/GenBank/DDBJ databases">
        <authorList>
            <person name="Sun Q."/>
            <person name="Zhou Y."/>
        </authorList>
    </citation>
    <scope>NUCLEOTIDE SEQUENCE</scope>
    <source>
        <strain evidence="1">CGMCC 1.15360</strain>
    </source>
</reference>
<dbReference type="EMBL" id="BMIP01000010">
    <property type="protein sequence ID" value="GGD81739.1"/>
    <property type="molecule type" value="Genomic_DNA"/>
</dbReference>
<evidence type="ECO:0000313" key="2">
    <source>
        <dbReference type="Proteomes" id="UP000612349"/>
    </source>
</evidence>
<organism evidence="1 2">
    <name type="scientific">Croceicoccus mobilis</name>
    <dbReference type="NCBI Taxonomy" id="1703339"/>
    <lineage>
        <taxon>Bacteria</taxon>
        <taxon>Pseudomonadati</taxon>
        <taxon>Pseudomonadota</taxon>
        <taxon>Alphaproteobacteria</taxon>
        <taxon>Sphingomonadales</taxon>
        <taxon>Erythrobacteraceae</taxon>
        <taxon>Croceicoccus</taxon>
    </lineage>
</organism>
<protein>
    <submittedName>
        <fullName evidence="1">Uncharacterized protein</fullName>
    </submittedName>
</protein>
<proteinExistence type="predicted"/>